<evidence type="ECO:0000313" key="2">
    <source>
        <dbReference type="EMBL" id="GBP51780.1"/>
    </source>
</evidence>
<dbReference type="AlphaFoldDB" id="A0A4C1WLS9"/>
<keyword evidence="3" id="KW-1185">Reference proteome</keyword>
<dbReference type="Proteomes" id="UP000299102">
    <property type="component" value="Unassembled WGS sequence"/>
</dbReference>
<feature type="compositionally biased region" description="Basic and acidic residues" evidence="1">
    <location>
        <begin position="133"/>
        <end position="148"/>
    </location>
</feature>
<evidence type="ECO:0000256" key="1">
    <source>
        <dbReference type="SAM" id="MobiDB-lite"/>
    </source>
</evidence>
<name>A0A4C1WLS9_EUMVA</name>
<organism evidence="2 3">
    <name type="scientific">Eumeta variegata</name>
    <name type="common">Bagworm moth</name>
    <name type="synonym">Eumeta japonica</name>
    <dbReference type="NCBI Taxonomy" id="151549"/>
    <lineage>
        <taxon>Eukaryota</taxon>
        <taxon>Metazoa</taxon>
        <taxon>Ecdysozoa</taxon>
        <taxon>Arthropoda</taxon>
        <taxon>Hexapoda</taxon>
        <taxon>Insecta</taxon>
        <taxon>Pterygota</taxon>
        <taxon>Neoptera</taxon>
        <taxon>Endopterygota</taxon>
        <taxon>Lepidoptera</taxon>
        <taxon>Glossata</taxon>
        <taxon>Ditrysia</taxon>
        <taxon>Tineoidea</taxon>
        <taxon>Psychidae</taxon>
        <taxon>Oiketicinae</taxon>
        <taxon>Eumeta</taxon>
    </lineage>
</organism>
<dbReference type="EMBL" id="BGZK01000588">
    <property type="protein sequence ID" value="GBP51780.1"/>
    <property type="molecule type" value="Genomic_DNA"/>
</dbReference>
<feature type="region of interest" description="Disordered" evidence="1">
    <location>
        <begin position="79"/>
        <end position="148"/>
    </location>
</feature>
<accession>A0A4C1WLS9</accession>
<gene>
    <name evidence="2" type="ORF">EVAR_97058_1</name>
</gene>
<proteinExistence type="predicted"/>
<sequence>MRPRMTYGNVGDVSMCLAEPLGIGCQETRRAGAGCRPMKKRTFSIDPFDIAIIFTEGYTGFSECRRRPLSARSFSLQFGGAAPPAAERNHGDGPGVFDRPAPRQPRASAAEVMTPHFPRNGPLMIAYDAPHCAGDDEHAPNHRAPDDR</sequence>
<protein>
    <submittedName>
        <fullName evidence="2">Uncharacterized protein</fullName>
    </submittedName>
</protein>
<comment type="caution">
    <text evidence="2">The sequence shown here is derived from an EMBL/GenBank/DDBJ whole genome shotgun (WGS) entry which is preliminary data.</text>
</comment>
<evidence type="ECO:0000313" key="3">
    <source>
        <dbReference type="Proteomes" id="UP000299102"/>
    </source>
</evidence>
<reference evidence="2 3" key="1">
    <citation type="journal article" date="2019" name="Commun. Biol.">
        <title>The bagworm genome reveals a unique fibroin gene that provides high tensile strength.</title>
        <authorList>
            <person name="Kono N."/>
            <person name="Nakamura H."/>
            <person name="Ohtoshi R."/>
            <person name="Tomita M."/>
            <person name="Numata K."/>
            <person name="Arakawa K."/>
        </authorList>
    </citation>
    <scope>NUCLEOTIDE SEQUENCE [LARGE SCALE GENOMIC DNA]</scope>
</reference>